<comment type="caution">
    <text evidence="4">The sequence shown here is derived from an EMBL/GenBank/DDBJ whole genome shotgun (WGS) entry which is preliminary data.</text>
</comment>
<keyword evidence="5" id="KW-1185">Reference proteome</keyword>
<sequence length="204" mass="23174">METTQTHIPWNKGKLVGQKTALKLQEVWAIRVRLQLRKSARDLALFNLAIDSKLRGCDLVKLRVSDLIHGGQLVRRAAVVQQKTGKPVQFEVTEQTRAAVQRWIDEKQLGGSDYLFPSRVHASPHLTTRQYARVVQGWVSEIGLEGADYGTHSMRRTKASLIYRRTKNLRAVQLLLGHTKLESTVRYLGIEVDDALEIAEHMDI</sequence>
<evidence type="ECO:0000313" key="5">
    <source>
        <dbReference type="Proteomes" id="UP000192342"/>
    </source>
</evidence>
<dbReference type="InterPro" id="IPR011010">
    <property type="entry name" value="DNA_brk_join_enz"/>
</dbReference>
<feature type="domain" description="Tyr recombinase" evidence="3">
    <location>
        <begin position="17"/>
        <end position="203"/>
    </location>
</feature>
<dbReference type="EMBL" id="AQQV01000002">
    <property type="protein sequence ID" value="ORE86818.1"/>
    <property type="molecule type" value="Genomic_DNA"/>
</dbReference>
<evidence type="ECO:0000256" key="2">
    <source>
        <dbReference type="ARBA" id="ARBA00023172"/>
    </source>
</evidence>
<dbReference type="RefSeq" id="WP_083561049.1">
    <property type="nucleotide sequence ID" value="NZ_AQQV01000002.1"/>
</dbReference>
<keyword evidence="1" id="KW-0229">DNA integration</keyword>
<dbReference type="InterPro" id="IPR013762">
    <property type="entry name" value="Integrase-like_cat_sf"/>
</dbReference>
<dbReference type="PROSITE" id="PS51898">
    <property type="entry name" value="TYR_RECOMBINASE"/>
    <property type="match status" value="1"/>
</dbReference>
<dbReference type="PANTHER" id="PTHR30349:SF82">
    <property type="entry name" value="INTEGRASE_RECOMBINASE YOEC-RELATED"/>
    <property type="match status" value="1"/>
</dbReference>
<dbReference type="GO" id="GO:0003677">
    <property type="term" value="F:DNA binding"/>
    <property type="evidence" value="ECO:0007669"/>
    <property type="project" value="InterPro"/>
</dbReference>
<evidence type="ECO:0000259" key="3">
    <source>
        <dbReference type="PROSITE" id="PS51898"/>
    </source>
</evidence>
<evidence type="ECO:0000313" key="4">
    <source>
        <dbReference type="EMBL" id="ORE86818.1"/>
    </source>
</evidence>
<accession>A0A1Y1SCU0</accession>
<protein>
    <submittedName>
        <fullName evidence="4">Integrase</fullName>
    </submittedName>
</protein>
<name>A0A1Y1SCU0_9GAMM</name>
<dbReference type="AlphaFoldDB" id="A0A1Y1SCU0"/>
<dbReference type="GO" id="GO:0015074">
    <property type="term" value="P:DNA integration"/>
    <property type="evidence" value="ECO:0007669"/>
    <property type="project" value="UniProtKB-KW"/>
</dbReference>
<dbReference type="InterPro" id="IPR050090">
    <property type="entry name" value="Tyrosine_recombinase_XerCD"/>
</dbReference>
<dbReference type="STRING" id="1317117.ATO7_07257"/>
<keyword evidence="2" id="KW-0233">DNA recombination</keyword>
<dbReference type="GO" id="GO:0006310">
    <property type="term" value="P:DNA recombination"/>
    <property type="evidence" value="ECO:0007669"/>
    <property type="project" value="UniProtKB-KW"/>
</dbReference>
<reference evidence="4 5" key="1">
    <citation type="submission" date="2013-04" db="EMBL/GenBank/DDBJ databases">
        <title>Oceanococcus atlanticus 22II-S10r2 Genome Sequencing.</title>
        <authorList>
            <person name="Lai Q."/>
            <person name="Li G."/>
            <person name="Shao Z."/>
        </authorList>
    </citation>
    <scope>NUCLEOTIDE SEQUENCE [LARGE SCALE GENOMIC DNA]</scope>
    <source>
        <strain evidence="4 5">22II-S10r2</strain>
    </source>
</reference>
<evidence type="ECO:0000256" key="1">
    <source>
        <dbReference type="ARBA" id="ARBA00022908"/>
    </source>
</evidence>
<dbReference type="Pfam" id="PF00589">
    <property type="entry name" value="Phage_integrase"/>
    <property type="match status" value="1"/>
</dbReference>
<dbReference type="Gene3D" id="1.10.443.10">
    <property type="entry name" value="Intergrase catalytic core"/>
    <property type="match status" value="1"/>
</dbReference>
<organism evidence="4 5">
    <name type="scientific">Oceanococcus atlanticus</name>
    <dbReference type="NCBI Taxonomy" id="1317117"/>
    <lineage>
        <taxon>Bacteria</taxon>
        <taxon>Pseudomonadati</taxon>
        <taxon>Pseudomonadota</taxon>
        <taxon>Gammaproteobacteria</taxon>
        <taxon>Chromatiales</taxon>
        <taxon>Oceanococcaceae</taxon>
        <taxon>Oceanococcus</taxon>
    </lineage>
</organism>
<gene>
    <name evidence="4" type="ORF">ATO7_07257</name>
</gene>
<dbReference type="OrthoDB" id="5297095at2"/>
<dbReference type="PANTHER" id="PTHR30349">
    <property type="entry name" value="PHAGE INTEGRASE-RELATED"/>
    <property type="match status" value="1"/>
</dbReference>
<dbReference type="Proteomes" id="UP000192342">
    <property type="component" value="Unassembled WGS sequence"/>
</dbReference>
<proteinExistence type="predicted"/>
<dbReference type="InterPro" id="IPR002104">
    <property type="entry name" value="Integrase_catalytic"/>
</dbReference>
<dbReference type="SUPFAM" id="SSF56349">
    <property type="entry name" value="DNA breaking-rejoining enzymes"/>
    <property type="match status" value="1"/>
</dbReference>